<comment type="caution">
    <text evidence="7">The sequence shown here is derived from an EMBL/GenBank/DDBJ whole genome shotgun (WGS) entry which is preliminary data.</text>
</comment>
<keyword evidence="7" id="KW-0456">Lyase</keyword>
<keyword evidence="8" id="KW-1185">Reference proteome</keyword>
<dbReference type="eggNOG" id="COG4733">
    <property type="taxonomic scope" value="Bacteria"/>
</dbReference>
<evidence type="ECO:0000256" key="1">
    <source>
        <dbReference type="ARBA" id="ARBA00022723"/>
    </source>
</evidence>
<dbReference type="InterPro" id="IPR011050">
    <property type="entry name" value="Pectin_lyase_fold/virulence"/>
</dbReference>
<dbReference type="InterPro" id="IPR026444">
    <property type="entry name" value="Secre_tail"/>
</dbReference>
<dbReference type="Gene3D" id="2.60.120.200">
    <property type="match status" value="1"/>
</dbReference>
<feature type="domain" description="Fibronectin type-III" evidence="6">
    <location>
        <begin position="473"/>
        <end position="568"/>
    </location>
</feature>
<evidence type="ECO:0000313" key="7">
    <source>
        <dbReference type="EMBL" id="KFF05772.1"/>
    </source>
</evidence>
<accession>A0A085ZMV8</accession>
<dbReference type="PANTHER" id="PTHR42970:SF1">
    <property type="entry name" value="PECTATE LYASE C-RELATED"/>
    <property type="match status" value="1"/>
</dbReference>
<feature type="chain" id="PRO_5001801479" evidence="5">
    <location>
        <begin position="30"/>
        <end position="997"/>
    </location>
</feature>
<dbReference type="InterPro" id="IPR012334">
    <property type="entry name" value="Pectin_lyas_fold"/>
</dbReference>
<dbReference type="SUPFAM" id="SSF49265">
    <property type="entry name" value="Fibronectin type III"/>
    <property type="match status" value="1"/>
</dbReference>
<evidence type="ECO:0000313" key="8">
    <source>
        <dbReference type="Proteomes" id="UP000028715"/>
    </source>
</evidence>
<evidence type="ECO:0000256" key="3">
    <source>
        <dbReference type="ARBA" id="ARBA00023180"/>
    </source>
</evidence>
<dbReference type="RefSeq" id="WP_035683483.1">
    <property type="nucleotide sequence ID" value="NZ_JPRL01000001.1"/>
</dbReference>
<dbReference type="GO" id="GO:0005975">
    <property type="term" value="P:carbohydrate metabolic process"/>
    <property type="evidence" value="ECO:0007669"/>
    <property type="project" value="UniProtKB-ARBA"/>
</dbReference>
<name>A0A085ZMV8_9FLAO</name>
<dbReference type="CDD" id="cd00063">
    <property type="entry name" value="FN3"/>
    <property type="match status" value="1"/>
</dbReference>
<dbReference type="Gene3D" id="2.60.40.10">
    <property type="entry name" value="Immunoglobulins"/>
    <property type="match status" value="2"/>
</dbReference>
<dbReference type="InterPro" id="IPR013320">
    <property type="entry name" value="ConA-like_dom_sf"/>
</dbReference>
<dbReference type="InterPro" id="IPR052063">
    <property type="entry name" value="Polysaccharide_Lyase_1"/>
</dbReference>
<dbReference type="AlphaFoldDB" id="A0A085ZMV8"/>
<protein>
    <submittedName>
        <fullName evidence="7">Pectate lyase</fullName>
    </submittedName>
</protein>
<gene>
    <name evidence="7" type="ORF">IW19_09675</name>
</gene>
<dbReference type="Pfam" id="PF18962">
    <property type="entry name" value="Por_Secre_tail"/>
    <property type="match status" value="1"/>
</dbReference>
<evidence type="ECO:0000256" key="5">
    <source>
        <dbReference type="SAM" id="SignalP"/>
    </source>
</evidence>
<dbReference type="GO" id="GO:0004553">
    <property type="term" value="F:hydrolase activity, hydrolyzing O-glycosyl compounds"/>
    <property type="evidence" value="ECO:0007669"/>
    <property type="project" value="UniProtKB-ARBA"/>
</dbReference>
<dbReference type="InterPro" id="IPR013783">
    <property type="entry name" value="Ig-like_fold"/>
</dbReference>
<dbReference type="PANTHER" id="PTHR42970">
    <property type="entry name" value="PECTATE LYASE C-RELATED"/>
    <property type="match status" value="1"/>
</dbReference>
<dbReference type="NCBIfam" id="TIGR04183">
    <property type="entry name" value="Por_Secre_tail"/>
    <property type="match status" value="1"/>
</dbReference>
<keyword evidence="2 5" id="KW-0732">Signal</keyword>
<keyword evidence="3" id="KW-0325">Glycoprotein</keyword>
<dbReference type="InterPro" id="IPR003961">
    <property type="entry name" value="FN3_dom"/>
</dbReference>
<dbReference type="Gene3D" id="2.160.20.10">
    <property type="entry name" value="Single-stranded right-handed beta-helix, Pectin lyase-like"/>
    <property type="match status" value="1"/>
</dbReference>
<dbReference type="Proteomes" id="UP000028715">
    <property type="component" value="Unassembled WGS sequence"/>
</dbReference>
<feature type="signal peptide" evidence="5">
    <location>
        <begin position="1"/>
        <end position="29"/>
    </location>
</feature>
<feature type="region of interest" description="Disordered" evidence="4">
    <location>
        <begin position="561"/>
        <end position="580"/>
    </location>
</feature>
<dbReference type="PROSITE" id="PS50853">
    <property type="entry name" value="FN3"/>
    <property type="match status" value="1"/>
</dbReference>
<dbReference type="SMART" id="SM00060">
    <property type="entry name" value="FN3"/>
    <property type="match status" value="2"/>
</dbReference>
<dbReference type="GO" id="GO:0016829">
    <property type="term" value="F:lyase activity"/>
    <property type="evidence" value="ECO:0007669"/>
    <property type="project" value="UniProtKB-KW"/>
</dbReference>
<dbReference type="Pfam" id="PF13385">
    <property type="entry name" value="Laminin_G_3"/>
    <property type="match status" value="1"/>
</dbReference>
<proteinExistence type="predicted"/>
<keyword evidence="1" id="KW-0479">Metal-binding</keyword>
<dbReference type="GO" id="GO:0046872">
    <property type="term" value="F:metal ion binding"/>
    <property type="evidence" value="ECO:0007669"/>
    <property type="project" value="UniProtKB-KW"/>
</dbReference>
<evidence type="ECO:0000259" key="6">
    <source>
        <dbReference type="PROSITE" id="PS50853"/>
    </source>
</evidence>
<dbReference type="STRING" id="362418.IW19_09675"/>
<reference evidence="7 8" key="1">
    <citation type="submission" date="2014-07" db="EMBL/GenBank/DDBJ databases">
        <title>Genome of Flavobacterium reichenbachii LMG 25512.</title>
        <authorList>
            <person name="Stropko S.J."/>
            <person name="Pipes S.E."/>
            <person name="Newman J.D."/>
        </authorList>
    </citation>
    <scope>NUCLEOTIDE SEQUENCE [LARGE SCALE GENOMIC DNA]</scope>
    <source>
        <strain evidence="7 8">LMG 25512</strain>
    </source>
</reference>
<evidence type="ECO:0000256" key="4">
    <source>
        <dbReference type="SAM" id="MobiDB-lite"/>
    </source>
</evidence>
<dbReference type="SUPFAM" id="SSF51126">
    <property type="entry name" value="Pectin lyase-like"/>
    <property type="match status" value="1"/>
</dbReference>
<dbReference type="EMBL" id="JPRL01000001">
    <property type="protein sequence ID" value="KFF05772.1"/>
    <property type="molecule type" value="Genomic_DNA"/>
</dbReference>
<dbReference type="InterPro" id="IPR036116">
    <property type="entry name" value="FN3_sf"/>
</dbReference>
<dbReference type="SUPFAM" id="SSF49899">
    <property type="entry name" value="Concanavalin A-like lectins/glucanases"/>
    <property type="match status" value="1"/>
</dbReference>
<sequence>MKRNTFMHKHILKILMISGIFTVFSDLNAQTLAFPEAAGFGRFTTGARGAANPQIYLVTNLNDSGPGSFRDAVSQPGRFVIFRVGGIVNLLTQVVVSANTTIAGQTATGEGIVFLGPRVTFTGASNTIARYLRIRYGGTAQNQDASGLANGTDMIFDHMTFTWGTDEVFSINWDNKGLSPDNITIQNCIIGQGLHRHNHSAGGLIQPSGGKISLIGNLYICNKTRNNKIKGINEFVNNVVYNWGNYGNTYGHTESGDAYIMGGDSAGSSDVNIINNYFIGGPNTSSTVLTPFNRGNDNFSLYGAGNYFDNNKDGILNGTLVPADLTGYPTGDISTILSVPYDYPMKNTTLSAQDAYDKIVLSAGASYPRRDQVENLMISDLASKGTTASYVYVQTDLTNKFGFINGGAGHVYGAPAPLDTDNDGMPDVWEDANGLNKNLADALAVSSSHSPYLNIEVYINGLTNETPPDFIIPPSDISFTNVLSTEVPAVSSLTVNWGDNAVNEDSYVVERSLNGTDFTILSTLGANVTSYNDSGLSPNTLYYYRVKAANSTGSSVYNSTASLTTPPIPSAPSKTSNPTPVTGSANVELVNGNLTLKWTGSSNTLIYSVYFSTDPLHLNKLADAAYVLAPSYQLTGLSSAINYYWRIDASNAKGTATGDVWSFRAIKPEIAGYWPFKESALQGEQITDISNYGNNGILDTAFDNVNVRVAGKANKAIDFTTSPNNKPMVSIPNQDHLLFDKNSFTVSFWMKAAPGLLPASAAVSIYVLCKGSFTKNNATGATGKRYNIEIKGGLLRFAIDDDVTKKEVTTAAAKYFVDDWVNVVVMRDFIAHKIRIYTNGALSAELDETAVTGISEPTDLIIGNIGEIELASGTAPAPYKGQFDELQLFNYPLNAAEVTALYTQDFLSTDKFSQNNTGKVYPNPVKEQIFITIPNHTFSAATASLIDITGKIILTEKIASDENGLFVMHLANHKIAGIYILNISGDNFNSNFKVIAE</sequence>
<evidence type="ECO:0000256" key="2">
    <source>
        <dbReference type="ARBA" id="ARBA00022729"/>
    </source>
</evidence>
<organism evidence="7 8">
    <name type="scientific">Flavobacterium reichenbachii</name>
    <dbReference type="NCBI Taxonomy" id="362418"/>
    <lineage>
        <taxon>Bacteria</taxon>
        <taxon>Pseudomonadati</taxon>
        <taxon>Bacteroidota</taxon>
        <taxon>Flavobacteriia</taxon>
        <taxon>Flavobacteriales</taxon>
        <taxon>Flavobacteriaceae</taxon>
        <taxon>Flavobacterium</taxon>
    </lineage>
</organism>